<name>A0ACC3S985_9PEZI</name>
<sequence>MVEGMERERGGDIGGVDAERERVYRTAERCSTRLTSMSHDLTSMIDEINDAGKRLNKSGKAAGDDPLSQIVRVLNGHLAQLQMIDTGAAALQQKVTSAQKEVRSLGRNGGLGGDSVDDFYRSYLGRR</sequence>
<keyword evidence="2" id="KW-1185">Reference proteome</keyword>
<gene>
    <name evidence="1" type="primary">NSP1</name>
    <name evidence="1" type="ORF">M8818_005340</name>
</gene>
<reference evidence="1" key="1">
    <citation type="submission" date="2024-02" db="EMBL/GenBank/DDBJ databases">
        <title>Metagenome Assembled Genome of Zalaria obscura JY119.</title>
        <authorList>
            <person name="Vighnesh L."/>
            <person name="Jagadeeshwari U."/>
            <person name="Venkata Ramana C."/>
            <person name="Sasikala C."/>
        </authorList>
    </citation>
    <scope>NUCLEOTIDE SEQUENCE</scope>
    <source>
        <strain evidence="1">JY119</strain>
    </source>
</reference>
<proteinExistence type="predicted"/>
<evidence type="ECO:0000313" key="1">
    <source>
        <dbReference type="EMBL" id="KAK8203362.1"/>
    </source>
</evidence>
<accession>A0ACC3S985</accession>
<dbReference type="EMBL" id="JAMKPW020000031">
    <property type="protein sequence ID" value="KAK8203362.1"/>
    <property type="molecule type" value="Genomic_DNA"/>
</dbReference>
<evidence type="ECO:0000313" key="2">
    <source>
        <dbReference type="Proteomes" id="UP001320706"/>
    </source>
</evidence>
<protein>
    <submittedName>
        <fullName evidence="1">FG-nucleoporin nsp1</fullName>
    </submittedName>
</protein>
<comment type="caution">
    <text evidence="1">The sequence shown here is derived from an EMBL/GenBank/DDBJ whole genome shotgun (WGS) entry which is preliminary data.</text>
</comment>
<organism evidence="1 2">
    <name type="scientific">Zalaria obscura</name>
    <dbReference type="NCBI Taxonomy" id="2024903"/>
    <lineage>
        <taxon>Eukaryota</taxon>
        <taxon>Fungi</taxon>
        <taxon>Dikarya</taxon>
        <taxon>Ascomycota</taxon>
        <taxon>Pezizomycotina</taxon>
        <taxon>Dothideomycetes</taxon>
        <taxon>Dothideomycetidae</taxon>
        <taxon>Dothideales</taxon>
        <taxon>Zalariaceae</taxon>
        <taxon>Zalaria</taxon>
    </lineage>
</organism>
<dbReference type="Proteomes" id="UP001320706">
    <property type="component" value="Unassembled WGS sequence"/>
</dbReference>